<dbReference type="InterPro" id="IPR009579">
    <property type="entry name" value="DUF1192"/>
</dbReference>
<proteinExistence type="predicted"/>
<dbReference type="Pfam" id="PF06698">
    <property type="entry name" value="DUF1192"/>
    <property type="match status" value="1"/>
</dbReference>
<gene>
    <name evidence="1" type="ORF">D3M59_02460</name>
</gene>
<sequence length="75" mass="8284">MGPVRVNAGAMDEDDFFSSRPQDPLSLLVKQDLGPLSVDELHARISALRGEMERVERHIANVTAHRSAADALFKK</sequence>
<dbReference type="OrthoDB" id="7173908at2"/>
<evidence type="ECO:0000313" key="1">
    <source>
        <dbReference type="EMBL" id="RIX31879.1"/>
    </source>
</evidence>
<keyword evidence="2" id="KW-1185">Reference proteome</keyword>
<comment type="caution">
    <text evidence="1">The sequence shown here is derived from an EMBL/GenBank/DDBJ whole genome shotgun (WGS) entry which is preliminary data.</text>
</comment>
<dbReference type="EMBL" id="QXTF01000001">
    <property type="protein sequence ID" value="RIX31879.1"/>
    <property type="molecule type" value="Genomic_DNA"/>
</dbReference>
<protein>
    <submittedName>
        <fullName evidence="1">DUF1192 domain-containing protein</fullName>
    </submittedName>
</protein>
<reference evidence="1 2" key="1">
    <citation type="submission" date="2018-09" db="EMBL/GenBank/DDBJ databases">
        <title>Sphingomonas sp. DAC4.</title>
        <authorList>
            <person name="Seo T."/>
        </authorList>
    </citation>
    <scope>NUCLEOTIDE SEQUENCE [LARGE SCALE GENOMIC DNA]</scope>
    <source>
        <strain evidence="1 2">DAC4</strain>
    </source>
</reference>
<dbReference type="Proteomes" id="UP000285023">
    <property type="component" value="Unassembled WGS sequence"/>
</dbReference>
<name>A0A418Q1U7_9SPHN</name>
<dbReference type="AlphaFoldDB" id="A0A418Q1U7"/>
<organism evidence="1 2">
    <name type="scientific">Sphingomonas edaphi</name>
    <dbReference type="NCBI Taxonomy" id="2315689"/>
    <lineage>
        <taxon>Bacteria</taxon>
        <taxon>Pseudomonadati</taxon>
        <taxon>Pseudomonadota</taxon>
        <taxon>Alphaproteobacteria</taxon>
        <taxon>Sphingomonadales</taxon>
        <taxon>Sphingomonadaceae</taxon>
        <taxon>Sphingomonas</taxon>
    </lineage>
</organism>
<accession>A0A418Q1U7</accession>
<evidence type="ECO:0000313" key="2">
    <source>
        <dbReference type="Proteomes" id="UP000285023"/>
    </source>
</evidence>